<feature type="region of interest" description="Disordered" evidence="1">
    <location>
        <begin position="100"/>
        <end position="120"/>
    </location>
</feature>
<comment type="caution">
    <text evidence="2">The sequence shown here is derived from an EMBL/GenBank/DDBJ whole genome shotgun (WGS) entry which is preliminary data.</text>
</comment>
<dbReference type="AlphaFoldDB" id="A0AAV7S9W2"/>
<reference evidence="2" key="1">
    <citation type="journal article" date="2022" name="bioRxiv">
        <title>Sequencing and chromosome-scale assembly of the giantPleurodeles waltlgenome.</title>
        <authorList>
            <person name="Brown T."/>
            <person name="Elewa A."/>
            <person name="Iarovenko S."/>
            <person name="Subramanian E."/>
            <person name="Araus A.J."/>
            <person name="Petzold A."/>
            <person name="Susuki M."/>
            <person name="Suzuki K.-i.T."/>
            <person name="Hayashi T."/>
            <person name="Toyoda A."/>
            <person name="Oliveira C."/>
            <person name="Osipova E."/>
            <person name="Leigh N.D."/>
            <person name="Simon A."/>
            <person name="Yun M.H."/>
        </authorList>
    </citation>
    <scope>NUCLEOTIDE SEQUENCE</scope>
    <source>
        <strain evidence="2">20211129_DDA</strain>
        <tissue evidence="2">Liver</tissue>
    </source>
</reference>
<evidence type="ECO:0000313" key="3">
    <source>
        <dbReference type="Proteomes" id="UP001066276"/>
    </source>
</evidence>
<keyword evidence="3" id="KW-1185">Reference proteome</keyword>
<feature type="region of interest" description="Disordered" evidence="1">
    <location>
        <begin position="137"/>
        <end position="171"/>
    </location>
</feature>
<evidence type="ECO:0000313" key="2">
    <source>
        <dbReference type="EMBL" id="KAJ1160570.1"/>
    </source>
</evidence>
<protein>
    <submittedName>
        <fullName evidence="2">Uncharacterized protein</fullName>
    </submittedName>
</protein>
<gene>
    <name evidence="2" type="ORF">NDU88_001066</name>
</gene>
<sequence>LVKILGIWFEGPGAAAKSWNERLAKVKQKLGFWRVRHLSIEGKALVLRNNALPVLHHPKGPWPRWRRERTRFRELPRPGLIKSIVTPAYCLLDTPACRGASGDNGRTGEETRGLPVGARDGGVGPCLGRRALPCAAGSEESRALRGDPEGQRTRSGLVGPLTSSEEARQTW</sequence>
<proteinExistence type="predicted"/>
<name>A0AAV7S9W2_PLEWA</name>
<feature type="compositionally biased region" description="Basic and acidic residues" evidence="1">
    <location>
        <begin position="139"/>
        <end position="152"/>
    </location>
</feature>
<accession>A0AAV7S9W2</accession>
<evidence type="ECO:0000256" key="1">
    <source>
        <dbReference type="SAM" id="MobiDB-lite"/>
    </source>
</evidence>
<organism evidence="2 3">
    <name type="scientific">Pleurodeles waltl</name>
    <name type="common">Iberian ribbed newt</name>
    <dbReference type="NCBI Taxonomy" id="8319"/>
    <lineage>
        <taxon>Eukaryota</taxon>
        <taxon>Metazoa</taxon>
        <taxon>Chordata</taxon>
        <taxon>Craniata</taxon>
        <taxon>Vertebrata</taxon>
        <taxon>Euteleostomi</taxon>
        <taxon>Amphibia</taxon>
        <taxon>Batrachia</taxon>
        <taxon>Caudata</taxon>
        <taxon>Salamandroidea</taxon>
        <taxon>Salamandridae</taxon>
        <taxon>Pleurodelinae</taxon>
        <taxon>Pleurodeles</taxon>
    </lineage>
</organism>
<dbReference type="Proteomes" id="UP001066276">
    <property type="component" value="Chromosome 4_2"/>
</dbReference>
<dbReference type="EMBL" id="JANPWB010000008">
    <property type="protein sequence ID" value="KAJ1160570.1"/>
    <property type="molecule type" value="Genomic_DNA"/>
</dbReference>
<feature type="non-terminal residue" evidence="2">
    <location>
        <position position="1"/>
    </location>
</feature>